<dbReference type="InterPro" id="IPR049192">
    <property type="entry name" value="DUF4246_C"/>
</dbReference>
<dbReference type="PANTHER" id="PTHR33119">
    <property type="entry name" value="IFI3P"/>
    <property type="match status" value="1"/>
</dbReference>
<name>A0A8H2HQD1_ORBOL</name>
<feature type="region of interest" description="Disordered" evidence="1">
    <location>
        <begin position="395"/>
        <end position="415"/>
    </location>
</feature>
<proteinExistence type="predicted"/>
<sequence>MPIADWKRRWHIVQHMSAPDHQLFYPSIFDRTSHQPFETATTRRRAVLQSITNFQSQSSWLTKLSDRTASIAWLDQEIETLITVYGTNEREKAEEERREKENEPVWMPTEDVYDVLIGYKEYILQLREEGVSIEPDPTAVSVWKKDDVLDQETRKALIDAVTILKNTPYEIRGWGPLIPNSKAIDLLDPFMYPIMYHQTLSSSPFSSFSSSLHPSPFQLVRTPDLPPYCSCPADGGSCWLPTDFQISLDGKTNILSYINNLALPGQAELFHPIFEEIFTKVVPLFNHVLAELLRAPWVEGWHPPGSYEGKRRKLADRWMWTRPEILDRYRLEGKVAKVVTRLINIEAKASREGEGDSYLGHDDTRCLDWHFDGAANELVTATVIYNCTTTAATTTTTTTTSPSIPPSLRLRRRPPIPRHGPQLNDALISEPIFIKQNTALAFPNTYEYQLSTNSHPSTLLLFHLLDPFHPSPPPSTTTIPPQQQSQYLHSDLLRKSKIGTLLPEEIFQQILEYTQGNVISPEDAVRNRKLFMERRESQRDDIIRQY</sequence>
<organism evidence="3 4">
    <name type="scientific">Orbilia oligospora</name>
    <name type="common">Nematode-trapping fungus</name>
    <name type="synonym">Arthrobotrys oligospora</name>
    <dbReference type="NCBI Taxonomy" id="2813651"/>
    <lineage>
        <taxon>Eukaryota</taxon>
        <taxon>Fungi</taxon>
        <taxon>Dikarya</taxon>
        <taxon>Ascomycota</taxon>
        <taxon>Pezizomycotina</taxon>
        <taxon>Orbiliomycetes</taxon>
        <taxon>Orbiliales</taxon>
        <taxon>Orbiliaceae</taxon>
        <taxon>Orbilia</taxon>
    </lineage>
</organism>
<feature type="domain" description="DUF4246" evidence="2">
    <location>
        <begin position="138"/>
        <end position="386"/>
    </location>
</feature>
<comment type="caution">
    <text evidence="3">The sequence shown here is derived from an EMBL/GenBank/DDBJ whole genome shotgun (WGS) entry which is preliminary data.</text>
</comment>
<evidence type="ECO:0000313" key="3">
    <source>
        <dbReference type="EMBL" id="TGJ67488.1"/>
    </source>
</evidence>
<dbReference type="InterPro" id="IPR025340">
    <property type="entry name" value="DUF4246"/>
</dbReference>
<gene>
    <name evidence="3" type="ORF">EYR41_006618</name>
</gene>
<dbReference type="AlphaFoldDB" id="A0A8H2HQD1"/>
<accession>A0A8H2HQD1</accession>
<dbReference type="Pfam" id="PF14033">
    <property type="entry name" value="DUF4246"/>
    <property type="match status" value="1"/>
</dbReference>
<dbReference type="EMBL" id="SOZJ01000004">
    <property type="protein sequence ID" value="TGJ67488.1"/>
    <property type="molecule type" value="Genomic_DNA"/>
</dbReference>
<protein>
    <recommendedName>
        <fullName evidence="2">DUF4246 domain-containing protein</fullName>
    </recommendedName>
</protein>
<evidence type="ECO:0000259" key="2">
    <source>
        <dbReference type="Pfam" id="PF14033"/>
    </source>
</evidence>
<feature type="compositionally biased region" description="Low complexity" evidence="1">
    <location>
        <begin position="395"/>
        <end position="408"/>
    </location>
</feature>
<dbReference type="PANTHER" id="PTHR33119:SF1">
    <property type="entry name" value="FE2OG DIOXYGENASE DOMAIN-CONTAINING PROTEIN"/>
    <property type="match status" value="1"/>
</dbReference>
<dbReference type="Proteomes" id="UP000297595">
    <property type="component" value="Unassembled WGS sequence"/>
</dbReference>
<reference evidence="3 4" key="1">
    <citation type="submission" date="2019-03" db="EMBL/GenBank/DDBJ databases">
        <title>Nematode-trapping fungi genome.</title>
        <authorList>
            <person name="Vidal-Diez De Ulzurrun G."/>
        </authorList>
    </citation>
    <scope>NUCLEOTIDE SEQUENCE [LARGE SCALE GENOMIC DNA]</scope>
    <source>
        <strain evidence="3 4">TWF154</strain>
    </source>
</reference>
<evidence type="ECO:0000313" key="4">
    <source>
        <dbReference type="Proteomes" id="UP000297595"/>
    </source>
</evidence>
<evidence type="ECO:0000256" key="1">
    <source>
        <dbReference type="SAM" id="MobiDB-lite"/>
    </source>
</evidence>